<feature type="domain" description="Transposase IS200-like" evidence="1">
    <location>
        <begin position="13"/>
        <end position="130"/>
    </location>
</feature>
<accession>W4LM93</accession>
<evidence type="ECO:0000313" key="3">
    <source>
        <dbReference type="Proteomes" id="UP000019141"/>
    </source>
</evidence>
<dbReference type="AlphaFoldDB" id="W4LM93"/>
<dbReference type="SUPFAM" id="SSF143422">
    <property type="entry name" value="Transposase IS200-like"/>
    <property type="match status" value="1"/>
</dbReference>
<evidence type="ECO:0000259" key="1">
    <source>
        <dbReference type="SMART" id="SM01321"/>
    </source>
</evidence>
<gene>
    <name evidence="2" type="ORF">ETSY1_15810</name>
</gene>
<dbReference type="Proteomes" id="UP000019141">
    <property type="component" value="Unassembled WGS sequence"/>
</dbReference>
<dbReference type="Pfam" id="PF01797">
    <property type="entry name" value="Y1_Tnp"/>
    <property type="match status" value="1"/>
</dbReference>
<dbReference type="GO" id="GO:0004803">
    <property type="term" value="F:transposase activity"/>
    <property type="evidence" value="ECO:0007669"/>
    <property type="project" value="InterPro"/>
</dbReference>
<keyword evidence="3" id="KW-1185">Reference proteome</keyword>
<protein>
    <submittedName>
        <fullName evidence="2">Transposase IS200</fullName>
    </submittedName>
</protein>
<organism evidence="2 3">
    <name type="scientific">Entotheonella factor</name>
    <dbReference type="NCBI Taxonomy" id="1429438"/>
    <lineage>
        <taxon>Bacteria</taxon>
        <taxon>Pseudomonadati</taxon>
        <taxon>Nitrospinota/Tectimicrobiota group</taxon>
        <taxon>Candidatus Tectimicrobiota</taxon>
        <taxon>Candidatus Entotheonellia</taxon>
        <taxon>Candidatus Entotheonellales</taxon>
        <taxon>Candidatus Entotheonellaceae</taxon>
        <taxon>Candidatus Entotheonella</taxon>
    </lineage>
</organism>
<dbReference type="PATRIC" id="fig|1429438.4.peg.3127"/>
<evidence type="ECO:0000313" key="2">
    <source>
        <dbReference type="EMBL" id="ETW99223.1"/>
    </source>
</evidence>
<proteinExistence type="predicted"/>
<name>W4LM93_ENTF1</name>
<dbReference type="HOGENOM" id="CLU_101320_2_0_7"/>
<dbReference type="InterPro" id="IPR002686">
    <property type="entry name" value="Transposase_17"/>
</dbReference>
<comment type="caution">
    <text evidence="2">The sequence shown here is derived from an EMBL/GenBank/DDBJ whole genome shotgun (WGS) entry which is preliminary data.</text>
</comment>
<reference evidence="2 3" key="1">
    <citation type="journal article" date="2014" name="Nature">
        <title>An environmental bacterial taxon with a large and distinct metabolic repertoire.</title>
        <authorList>
            <person name="Wilson M.C."/>
            <person name="Mori T."/>
            <person name="Ruckert C."/>
            <person name="Uria A.R."/>
            <person name="Helf M.J."/>
            <person name="Takada K."/>
            <person name="Gernert C."/>
            <person name="Steffens U.A."/>
            <person name="Heycke N."/>
            <person name="Schmitt S."/>
            <person name="Rinke C."/>
            <person name="Helfrich E.J."/>
            <person name="Brachmann A.O."/>
            <person name="Gurgui C."/>
            <person name="Wakimoto T."/>
            <person name="Kracht M."/>
            <person name="Crusemann M."/>
            <person name="Hentschel U."/>
            <person name="Abe I."/>
            <person name="Matsunaga S."/>
            <person name="Kalinowski J."/>
            <person name="Takeyama H."/>
            <person name="Piel J."/>
        </authorList>
    </citation>
    <scope>NUCLEOTIDE SEQUENCE [LARGE SCALE GENOMIC DNA]</scope>
    <source>
        <strain evidence="3">TSY1</strain>
    </source>
</reference>
<dbReference type="SMART" id="SM01321">
    <property type="entry name" value="Y1_Tnp"/>
    <property type="match status" value="1"/>
</dbReference>
<dbReference type="PANTHER" id="PTHR33360">
    <property type="entry name" value="TRANSPOSASE FOR INSERTION SEQUENCE ELEMENT IS200"/>
    <property type="match status" value="1"/>
</dbReference>
<dbReference type="GO" id="GO:0003677">
    <property type="term" value="F:DNA binding"/>
    <property type="evidence" value="ECO:0007669"/>
    <property type="project" value="InterPro"/>
</dbReference>
<sequence length="133" mass="15552">MKKPRYKRNAGAVFSLKYHLVWCPKYRLPVLTDKVRLRLLELVTEKAHELGAEIHASEVMPDHVHLFIEAGPTYSPAKLAHQIKGYTSRMLRQEFQHLRSRMPTLWSRSYFISSVGAVSEATIKRYIEEQETR</sequence>
<dbReference type="PANTHER" id="PTHR33360:SF2">
    <property type="entry name" value="TRANSPOSASE FOR INSERTION SEQUENCE ELEMENT IS200"/>
    <property type="match status" value="1"/>
</dbReference>
<dbReference type="NCBIfam" id="NF033573">
    <property type="entry name" value="transpos_IS200"/>
    <property type="match status" value="1"/>
</dbReference>
<dbReference type="GO" id="GO:0006313">
    <property type="term" value="P:DNA transposition"/>
    <property type="evidence" value="ECO:0007669"/>
    <property type="project" value="InterPro"/>
</dbReference>
<dbReference type="InterPro" id="IPR036515">
    <property type="entry name" value="Transposase_17_sf"/>
</dbReference>
<dbReference type="EMBL" id="AZHW01000470">
    <property type="protein sequence ID" value="ETW99223.1"/>
    <property type="molecule type" value="Genomic_DNA"/>
</dbReference>
<dbReference type="Gene3D" id="3.30.70.1290">
    <property type="entry name" value="Transposase IS200-like"/>
    <property type="match status" value="1"/>
</dbReference>